<dbReference type="SUPFAM" id="SSF53850">
    <property type="entry name" value="Periplasmic binding protein-like II"/>
    <property type="match status" value="1"/>
</dbReference>
<name>A0ABV9YZJ6_9HYPH</name>
<evidence type="ECO:0000313" key="6">
    <source>
        <dbReference type="EMBL" id="MFC5067266.1"/>
    </source>
</evidence>
<dbReference type="PANTHER" id="PTHR30537:SF5">
    <property type="entry name" value="HTH-TYPE TRANSCRIPTIONAL ACTIVATOR TTDR-RELATED"/>
    <property type="match status" value="1"/>
</dbReference>
<sequence length="307" mass="34276">MDRFEGMAILLAVVEEGSLSGASRRLRTPLPTVSRKVAELEKHLRTQLLVRTSRRIQLTDAGSVYVEAARRILEQVERAERDAADECSTPRGELDVTASYVFGRTHLLPIAIDFLKEQRDIDLRLHLNDRQVNMVEEQVDVAVRIGHLVDSDLRATKVGEVRRVACASPAYLSERGTPMTPDELSEHDGITFRGFKNAPEWRYRGDNPFWTADPRQRLAVNSTESAITAAVAGLGVVRLLSYQIEQELRSGTLVSILENFEPEPLPVSLVCPPASLRLRKVRAFLDWSAPRLRARLGCRAAGSRSAT</sequence>
<dbReference type="CDD" id="cd08471">
    <property type="entry name" value="PBP2_CrgA_like_2"/>
    <property type="match status" value="1"/>
</dbReference>
<dbReference type="RefSeq" id="WP_114957125.1">
    <property type="nucleotide sequence ID" value="NZ_JBHSJF010000004.1"/>
</dbReference>
<dbReference type="InterPro" id="IPR036390">
    <property type="entry name" value="WH_DNA-bd_sf"/>
</dbReference>
<feature type="domain" description="HTH lysR-type" evidence="5">
    <location>
        <begin position="1"/>
        <end position="59"/>
    </location>
</feature>
<dbReference type="InterPro" id="IPR005119">
    <property type="entry name" value="LysR_subst-bd"/>
</dbReference>
<evidence type="ECO:0000313" key="7">
    <source>
        <dbReference type="Proteomes" id="UP001595796"/>
    </source>
</evidence>
<dbReference type="InterPro" id="IPR000847">
    <property type="entry name" value="LysR_HTH_N"/>
</dbReference>
<keyword evidence="7" id="KW-1185">Reference proteome</keyword>
<evidence type="ECO:0000256" key="1">
    <source>
        <dbReference type="ARBA" id="ARBA00009437"/>
    </source>
</evidence>
<proteinExistence type="inferred from homology"/>
<accession>A0ABV9YZJ6</accession>
<dbReference type="PROSITE" id="PS50931">
    <property type="entry name" value="HTH_LYSR"/>
    <property type="match status" value="1"/>
</dbReference>
<gene>
    <name evidence="6" type="ORF">ACFPFW_04460</name>
</gene>
<dbReference type="SUPFAM" id="SSF46785">
    <property type="entry name" value="Winged helix' DNA-binding domain"/>
    <property type="match status" value="1"/>
</dbReference>
<keyword evidence="2" id="KW-0805">Transcription regulation</keyword>
<protein>
    <submittedName>
        <fullName evidence="6">LysR substrate-binding domain-containing protein</fullName>
    </submittedName>
</protein>
<comment type="caution">
    <text evidence="6">The sequence shown here is derived from an EMBL/GenBank/DDBJ whole genome shotgun (WGS) entry which is preliminary data.</text>
</comment>
<keyword evidence="3" id="KW-0238">DNA-binding</keyword>
<dbReference type="Pfam" id="PF03466">
    <property type="entry name" value="LysR_substrate"/>
    <property type="match status" value="1"/>
</dbReference>
<dbReference type="InterPro" id="IPR036388">
    <property type="entry name" value="WH-like_DNA-bd_sf"/>
</dbReference>
<reference evidence="7" key="1">
    <citation type="journal article" date="2019" name="Int. J. Syst. Evol. Microbiol.">
        <title>The Global Catalogue of Microorganisms (GCM) 10K type strain sequencing project: providing services to taxonomists for standard genome sequencing and annotation.</title>
        <authorList>
            <consortium name="The Broad Institute Genomics Platform"/>
            <consortium name="The Broad Institute Genome Sequencing Center for Infectious Disease"/>
            <person name="Wu L."/>
            <person name="Ma J."/>
        </authorList>
    </citation>
    <scope>NUCLEOTIDE SEQUENCE [LARGE SCALE GENOMIC DNA]</scope>
    <source>
        <strain evidence="7">CGMCC 1.16444</strain>
    </source>
</reference>
<keyword evidence="4" id="KW-0804">Transcription</keyword>
<dbReference type="Gene3D" id="1.10.10.10">
    <property type="entry name" value="Winged helix-like DNA-binding domain superfamily/Winged helix DNA-binding domain"/>
    <property type="match status" value="1"/>
</dbReference>
<dbReference type="InterPro" id="IPR058163">
    <property type="entry name" value="LysR-type_TF_proteobact-type"/>
</dbReference>
<evidence type="ECO:0000256" key="2">
    <source>
        <dbReference type="ARBA" id="ARBA00023015"/>
    </source>
</evidence>
<evidence type="ECO:0000256" key="3">
    <source>
        <dbReference type="ARBA" id="ARBA00023125"/>
    </source>
</evidence>
<dbReference type="Gene3D" id="3.40.190.290">
    <property type="match status" value="1"/>
</dbReference>
<comment type="similarity">
    <text evidence="1">Belongs to the LysR transcriptional regulatory family.</text>
</comment>
<dbReference type="Pfam" id="PF00126">
    <property type="entry name" value="HTH_1"/>
    <property type="match status" value="1"/>
</dbReference>
<dbReference type="Proteomes" id="UP001595796">
    <property type="component" value="Unassembled WGS sequence"/>
</dbReference>
<evidence type="ECO:0000259" key="5">
    <source>
        <dbReference type="PROSITE" id="PS50931"/>
    </source>
</evidence>
<evidence type="ECO:0000256" key="4">
    <source>
        <dbReference type="ARBA" id="ARBA00023163"/>
    </source>
</evidence>
<organism evidence="6 7">
    <name type="scientific">Flaviflagellibacter deserti</name>
    <dbReference type="NCBI Taxonomy" id="2267266"/>
    <lineage>
        <taxon>Bacteria</taxon>
        <taxon>Pseudomonadati</taxon>
        <taxon>Pseudomonadota</taxon>
        <taxon>Alphaproteobacteria</taxon>
        <taxon>Hyphomicrobiales</taxon>
        <taxon>Flaviflagellibacter</taxon>
    </lineage>
</organism>
<dbReference type="EMBL" id="JBHSJF010000004">
    <property type="protein sequence ID" value="MFC5067266.1"/>
    <property type="molecule type" value="Genomic_DNA"/>
</dbReference>
<dbReference type="PANTHER" id="PTHR30537">
    <property type="entry name" value="HTH-TYPE TRANSCRIPTIONAL REGULATOR"/>
    <property type="match status" value="1"/>
</dbReference>